<name>A0A9P4N1J3_9PLEO</name>
<feature type="compositionally biased region" description="Basic and acidic residues" evidence="1">
    <location>
        <begin position="158"/>
        <end position="172"/>
    </location>
</feature>
<accession>A0A9P4N1J3</accession>
<feature type="region of interest" description="Disordered" evidence="1">
    <location>
        <begin position="107"/>
        <end position="194"/>
    </location>
</feature>
<evidence type="ECO:0000256" key="1">
    <source>
        <dbReference type="SAM" id="MobiDB-lite"/>
    </source>
</evidence>
<gene>
    <name evidence="2" type="ORF">GQ43DRAFT_410580</name>
</gene>
<evidence type="ECO:0008006" key="4">
    <source>
        <dbReference type="Google" id="ProtNLM"/>
    </source>
</evidence>
<dbReference type="EMBL" id="ML993890">
    <property type="protein sequence ID" value="KAF2203885.1"/>
    <property type="molecule type" value="Genomic_DNA"/>
</dbReference>
<reference evidence="2" key="1">
    <citation type="journal article" date="2020" name="Stud. Mycol.">
        <title>101 Dothideomycetes genomes: a test case for predicting lifestyles and emergence of pathogens.</title>
        <authorList>
            <person name="Haridas S."/>
            <person name="Albert R."/>
            <person name="Binder M."/>
            <person name="Bloem J."/>
            <person name="Labutti K."/>
            <person name="Salamov A."/>
            <person name="Andreopoulos B."/>
            <person name="Baker S."/>
            <person name="Barry K."/>
            <person name="Bills G."/>
            <person name="Bluhm B."/>
            <person name="Cannon C."/>
            <person name="Castanera R."/>
            <person name="Culley D."/>
            <person name="Daum C."/>
            <person name="Ezra D."/>
            <person name="Gonzalez J."/>
            <person name="Henrissat B."/>
            <person name="Kuo A."/>
            <person name="Liang C."/>
            <person name="Lipzen A."/>
            <person name="Lutzoni F."/>
            <person name="Magnuson J."/>
            <person name="Mondo S."/>
            <person name="Nolan M."/>
            <person name="Ohm R."/>
            <person name="Pangilinan J."/>
            <person name="Park H.-J."/>
            <person name="Ramirez L."/>
            <person name="Alfaro M."/>
            <person name="Sun H."/>
            <person name="Tritt A."/>
            <person name="Yoshinaga Y."/>
            <person name="Zwiers L.-H."/>
            <person name="Turgeon B."/>
            <person name="Goodwin S."/>
            <person name="Spatafora J."/>
            <person name="Crous P."/>
            <person name="Grigoriev I."/>
        </authorList>
    </citation>
    <scope>NUCLEOTIDE SEQUENCE</scope>
    <source>
        <strain evidence="2">ATCC 74209</strain>
    </source>
</reference>
<dbReference type="GO" id="GO:0005085">
    <property type="term" value="F:guanyl-nucleotide exchange factor activity"/>
    <property type="evidence" value="ECO:0007669"/>
    <property type="project" value="TreeGrafter"/>
</dbReference>
<dbReference type="AlphaFoldDB" id="A0A9P4N1J3"/>
<evidence type="ECO:0000313" key="2">
    <source>
        <dbReference type="EMBL" id="KAF2203885.1"/>
    </source>
</evidence>
<evidence type="ECO:0000313" key="3">
    <source>
        <dbReference type="Proteomes" id="UP000799536"/>
    </source>
</evidence>
<dbReference type="GO" id="GO:0031267">
    <property type="term" value="F:small GTPase binding"/>
    <property type="evidence" value="ECO:0007669"/>
    <property type="project" value="TreeGrafter"/>
</dbReference>
<feature type="compositionally biased region" description="Basic residues" evidence="1">
    <location>
        <begin position="143"/>
        <end position="157"/>
    </location>
</feature>
<dbReference type="OrthoDB" id="5590473at2759"/>
<sequence>MPSQPPYSSWDTGPTDTVQVLDTDPAKPWDFDLALAVLKTLEVSDSKVPFQFTEAALQKAIDKKDGAVSAASLGDFSKVWSTLRIPGPPLHENINSINGFGAHSLLGQDSPFKAPDDAESEEVSWDSPKEEAGRNNLSPPLTKKQKKREAKKLRREKKAAQKIEIVTKKKEISPASEEDDAPLSPCPSLSPTQPADMLKSLLAVRTNDADNVAVRTEESDSVAVRIEGSGSTTVCSAATRARTVKPPGLLSMIPETPVSQSSGYNIRSQVKQSVEVARTVPVSTTPHQHPVPSSVGGYFTVGTQRPNPSKTIISHVPCPTPQYTSRTPYAVVSPQVQLTPNAHAGFQPASAVFPGFQTTSPFAQTNLSTPLVPSTPSRRSVMLNVRQRVERHEYLWNKLFQDFEADKKWLLEPVALAKNKTSADEIHVFVDASNIFIGFTDTIKKLQRVHPKARYQGPDISFEVLMLLMERRRPAAKRILSGSPPLSAAFATAEAAGYKVDVLDKVHKVQHLSEKKKFYKLADKHGWKKANELMSAIGNGPETGIADVDNSKPVWREQAVDEILQLHMCNSILDAEEPGTIVLATGDAAEGEYSDGFLKHVERALNKGWKVELVSWRGNMSGAYKNREFQRQWANRFTIIHLDEYVEELFDT</sequence>
<dbReference type="Gene3D" id="3.40.50.1010">
    <property type="entry name" value="5'-nuclease"/>
    <property type="match status" value="1"/>
</dbReference>
<dbReference type="InterPro" id="IPR007681">
    <property type="entry name" value="Mog1"/>
</dbReference>
<dbReference type="PANTHER" id="PTHR15837">
    <property type="entry name" value="RAN GUANINE NUCLEOTIDE RELEASE FACTOR"/>
    <property type="match status" value="1"/>
</dbReference>
<dbReference type="CDD" id="cd18724">
    <property type="entry name" value="PIN_LabA-like"/>
    <property type="match status" value="1"/>
</dbReference>
<dbReference type="GO" id="GO:0005634">
    <property type="term" value="C:nucleus"/>
    <property type="evidence" value="ECO:0007669"/>
    <property type="project" value="TreeGrafter"/>
</dbReference>
<dbReference type="PANTHER" id="PTHR15837:SF5">
    <property type="entry name" value="NYN DOMAIN-CONTAINING PROTEIN"/>
    <property type="match status" value="1"/>
</dbReference>
<dbReference type="GO" id="GO:0006606">
    <property type="term" value="P:protein import into nucleus"/>
    <property type="evidence" value="ECO:0007669"/>
    <property type="project" value="TreeGrafter"/>
</dbReference>
<dbReference type="Proteomes" id="UP000799536">
    <property type="component" value="Unassembled WGS sequence"/>
</dbReference>
<comment type="caution">
    <text evidence="2">The sequence shown here is derived from an EMBL/GenBank/DDBJ whole genome shotgun (WGS) entry which is preliminary data.</text>
</comment>
<protein>
    <recommendedName>
        <fullName evidence="4">NYN domain-containing protein</fullName>
    </recommendedName>
</protein>
<organism evidence="2 3">
    <name type="scientific">Delitschia confertaspora ATCC 74209</name>
    <dbReference type="NCBI Taxonomy" id="1513339"/>
    <lineage>
        <taxon>Eukaryota</taxon>
        <taxon>Fungi</taxon>
        <taxon>Dikarya</taxon>
        <taxon>Ascomycota</taxon>
        <taxon>Pezizomycotina</taxon>
        <taxon>Dothideomycetes</taxon>
        <taxon>Pleosporomycetidae</taxon>
        <taxon>Pleosporales</taxon>
        <taxon>Delitschiaceae</taxon>
        <taxon>Delitschia</taxon>
    </lineage>
</organism>
<proteinExistence type="predicted"/>
<keyword evidence="3" id="KW-1185">Reference proteome</keyword>